<sequence length="70" mass="7686">MNSGTVKWFNPEKGFGFISNDNGGEDVFVHFSAITAEGFKSLNEGQKVTFEVEADPKNSKRMRAVNVCVA</sequence>
<keyword evidence="6" id="KW-0804">Transcription</keyword>
<keyword evidence="3" id="KW-0805">Transcription regulation</keyword>
<dbReference type="InterPro" id="IPR002059">
    <property type="entry name" value="CSP_DNA-bd"/>
</dbReference>
<comment type="subcellular location">
    <subcellularLocation>
        <location evidence="1 7">Cytoplasm</location>
    </subcellularLocation>
</comment>
<evidence type="ECO:0000256" key="1">
    <source>
        <dbReference type="ARBA" id="ARBA00004496"/>
    </source>
</evidence>
<dbReference type="CDD" id="cd04458">
    <property type="entry name" value="CSP_CDS"/>
    <property type="match status" value="1"/>
</dbReference>
<dbReference type="SMART" id="SM00357">
    <property type="entry name" value="CSP"/>
    <property type="match status" value="1"/>
</dbReference>
<keyword evidence="2" id="KW-0963">Cytoplasm</keyword>
<dbReference type="InterPro" id="IPR012340">
    <property type="entry name" value="NA-bd_OB-fold"/>
</dbReference>
<dbReference type="Pfam" id="PF00313">
    <property type="entry name" value="CSD"/>
    <property type="match status" value="1"/>
</dbReference>
<dbReference type="FunFam" id="2.40.50.140:FF:000006">
    <property type="entry name" value="Cold shock protein CspC"/>
    <property type="match status" value="1"/>
</dbReference>
<proteinExistence type="predicted"/>
<evidence type="ECO:0000313" key="8">
    <source>
        <dbReference type="EMBL" id="ANZ43692.1"/>
    </source>
</evidence>
<dbReference type="Gene3D" id="2.40.50.140">
    <property type="entry name" value="Nucleic acid-binding proteins"/>
    <property type="match status" value="1"/>
</dbReference>
<keyword evidence="5" id="KW-0010">Activator</keyword>
<dbReference type="PROSITE" id="PS51857">
    <property type="entry name" value="CSD_2"/>
    <property type="match status" value="1"/>
</dbReference>
<evidence type="ECO:0000256" key="5">
    <source>
        <dbReference type="ARBA" id="ARBA00023159"/>
    </source>
</evidence>
<evidence type="ECO:0000256" key="3">
    <source>
        <dbReference type="ARBA" id="ARBA00023015"/>
    </source>
</evidence>
<dbReference type="GO" id="GO:0003677">
    <property type="term" value="F:DNA binding"/>
    <property type="evidence" value="ECO:0007669"/>
    <property type="project" value="UniProtKB-KW"/>
</dbReference>
<dbReference type="RefSeq" id="WP_066741635.1">
    <property type="nucleotide sequence ID" value="NZ_CALCLR010000027.1"/>
</dbReference>
<dbReference type="InterPro" id="IPR011129">
    <property type="entry name" value="CSD"/>
</dbReference>
<reference evidence="8" key="1">
    <citation type="submission" date="2016-08" db="EMBL/GenBank/DDBJ databases">
        <title>Complete genome of Cloacibacillus porcorum.</title>
        <authorList>
            <person name="Looft T."/>
            <person name="Bayles D.O."/>
            <person name="Alt D.P."/>
        </authorList>
    </citation>
    <scope>NUCLEOTIDE SEQUENCE [LARGE SCALE GENOMIC DNA]</scope>
    <source>
        <strain evidence="8">CL-84</strain>
    </source>
</reference>
<accession>A0A1B2I152</accession>
<evidence type="ECO:0000256" key="4">
    <source>
        <dbReference type="ARBA" id="ARBA00023125"/>
    </source>
</evidence>
<dbReference type="EMBL" id="CP016757">
    <property type="protein sequence ID" value="ANZ43692.1"/>
    <property type="molecule type" value="Genomic_DNA"/>
</dbReference>
<evidence type="ECO:0000256" key="6">
    <source>
        <dbReference type="ARBA" id="ARBA00023163"/>
    </source>
</evidence>
<dbReference type="PROSITE" id="PS00352">
    <property type="entry name" value="CSD_1"/>
    <property type="match status" value="1"/>
</dbReference>
<dbReference type="InterPro" id="IPR012156">
    <property type="entry name" value="Cold_shock_CspA"/>
</dbReference>
<dbReference type="GeneID" id="83056298"/>
<dbReference type="PANTHER" id="PTHR46565:SF20">
    <property type="entry name" value="COLD SHOCK DOMAIN-CONTAINING PROTEIN 4"/>
    <property type="match status" value="1"/>
</dbReference>
<dbReference type="AlphaFoldDB" id="A0A1B2I152"/>
<organism evidence="8 9">
    <name type="scientific">Cloacibacillus porcorum</name>
    <dbReference type="NCBI Taxonomy" id="1197717"/>
    <lineage>
        <taxon>Bacteria</taxon>
        <taxon>Thermotogati</taxon>
        <taxon>Synergistota</taxon>
        <taxon>Synergistia</taxon>
        <taxon>Synergistales</taxon>
        <taxon>Synergistaceae</taxon>
        <taxon>Cloacibacillus</taxon>
    </lineage>
</organism>
<evidence type="ECO:0000256" key="2">
    <source>
        <dbReference type="ARBA" id="ARBA00022490"/>
    </source>
</evidence>
<dbReference type="STRING" id="1197717.BED41_00345"/>
<dbReference type="PIRSF" id="PIRSF002599">
    <property type="entry name" value="Cold_shock_A"/>
    <property type="match status" value="1"/>
</dbReference>
<protein>
    <submittedName>
        <fullName evidence="8">Cold-shock protein</fullName>
    </submittedName>
</protein>
<evidence type="ECO:0000256" key="7">
    <source>
        <dbReference type="RuleBase" id="RU000408"/>
    </source>
</evidence>
<keyword evidence="4" id="KW-0238">DNA-binding</keyword>
<dbReference type="InterPro" id="IPR019844">
    <property type="entry name" value="CSD_CS"/>
</dbReference>
<dbReference type="KEGG" id="cpor:BED41_00345"/>
<dbReference type="GO" id="GO:0005737">
    <property type="term" value="C:cytoplasm"/>
    <property type="evidence" value="ECO:0007669"/>
    <property type="project" value="UniProtKB-SubCell"/>
</dbReference>
<dbReference type="Proteomes" id="UP000093044">
    <property type="component" value="Chromosome"/>
</dbReference>
<dbReference type="SUPFAM" id="SSF50249">
    <property type="entry name" value="Nucleic acid-binding proteins"/>
    <property type="match status" value="1"/>
</dbReference>
<gene>
    <name evidence="8" type="ORF">BED41_00345</name>
</gene>
<dbReference type="PANTHER" id="PTHR46565">
    <property type="entry name" value="COLD SHOCK DOMAIN PROTEIN 2"/>
    <property type="match status" value="1"/>
</dbReference>
<dbReference type="OrthoDB" id="9805039at2"/>
<dbReference type="PRINTS" id="PR00050">
    <property type="entry name" value="COLDSHOCK"/>
</dbReference>
<evidence type="ECO:0000313" key="9">
    <source>
        <dbReference type="Proteomes" id="UP000093044"/>
    </source>
</evidence>
<keyword evidence="9" id="KW-1185">Reference proteome</keyword>
<name>A0A1B2I152_9BACT</name>